<reference evidence="4 5" key="1">
    <citation type="submission" date="2019-03" db="EMBL/GenBank/DDBJ databases">
        <title>Genomic Encyclopedia of Type Strains, Phase IV (KMG-IV): sequencing the most valuable type-strain genomes for metagenomic binning, comparative biology and taxonomic classification.</title>
        <authorList>
            <person name="Goeker M."/>
        </authorList>
    </citation>
    <scope>NUCLEOTIDE SEQUENCE [LARGE SCALE GENOMIC DNA]</scope>
    <source>
        <strain evidence="4 5">DSM 15505</strain>
    </source>
</reference>
<sequence length="576" mass="64555">MITDTTQWETPQLKDRKTMFGVRRVLGWIGFCAALVTPSLLQADELRASVDRDRLYANEAFKLELQAETQLDFNLWSIFNPREMEIPHPDTSPLEQSFHILDRNQHMSIKTTNGENKGTVTWTFFLAPLESGTLTIPPLTFQDLESNPLEIEVIPGVAPPDDHAPRAHLEVELSDEEVYVQQQVLLTQRVFYDPPLIGGELSAPEIPDALVKPIDKQREFRAERNGREWQVVERRFALVPQSPGTLVVPEQTFQARKRNDEGNVEFVHTSAPPSELRIKPPPASFSGDVWLPARDLALTDEWSDAPESLRAGDSVTRTIHVRALGVAPEALPRIDIDYPDSLREYPEPWESESRLTDDSIEARIRKQSALVPIQPGSARIPAVRIPWWDVESDEERVAIIEASEVTVEPAAGSGVSDSEADSGQDPPLTDLSLSRPPGAALPPLWFWLAVVLASGWLLTGLAWWRNRRPMHRDQVNGLSTDEKANRERFQVLCERAQNGEADTLTLLPQWASAHFGKPALKTVGDVTAYINDPRLTREIQALERHLFANPNERAPWHGDDLVSALRRVAGKPLSGA</sequence>
<keyword evidence="2" id="KW-1133">Transmembrane helix</keyword>
<evidence type="ECO:0000313" key="5">
    <source>
        <dbReference type="Proteomes" id="UP000295830"/>
    </source>
</evidence>
<dbReference type="PANTHER" id="PTHR40940">
    <property type="entry name" value="PROTEIN BATD-RELATED"/>
    <property type="match status" value="1"/>
</dbReference>
<keyword evidence="2" id="KW-0472">Membrane</keyword>
<dbReference type="AlphaFoldDB" id="A0A4R7JR37"/>
<name>A0A4R7JR37_9GAMM</name>
<feature type="region of interest" description="Disordered" evidence="1">
    <location>
        <begin position="408"/>
        <end position="434"/>
    </location>
</feature>
<evidence type="ECO:0000313" key="4">
    <source>
        <dbReference type="EMBL" id="TDT39289.1"/>
    </source>
</evidence>
<organism evidence="4 5">
    <name type="scientific">Halospina denitrificans</name>
    <dbReference type="NCBI Taxonomy" id="332522"/>
    <lineage>
        <taxon>Bacteria</taxon>
        <taxon>Pseudomonadati</taxon>
        <taxon>Pseudomonadota</taxon>
        <taxon>Gammaproteobacteria</taxon>
        <taxon>Halospina</taxon>
    </lineage>
</organism>
<dbReference type="Pfam" id="PF25607">
    <property type="entry name" value="DUF7939"/>
    <property type="match status" value="1"/>
</dbReference>
<evidence type="ECO:0000259" key="3">
    <source>
        <dbReference type="Pfam" id="PF25607"/>
    </source>
</evidence>
<dbReference type="OrthoDB" id="5293418at2"/>
<keyword evidence="2" id="KW-0812">Transmembrane</keyword>
<evidence type="ECO:0000256" key="2">
    <source>
        <dbReference type="SAM" id="Phobius"/>
    </source>
</evidence>
<dbReference type="Pfam" id="PF13584">
    <property type="entry name" value="BatD"/>
    <property type="match status" value="1"/>
</dbReference>
<dbReference type="InterPro" id="IPR025738">
    <property type="entry name" value="BatD"/>
</dbReference>
<dbReference type="EMBL" id="SOAX01000005">
    <property type="protein sequence ID" value="TDT39289.1"/>
    <property type="molecule type" value="Genomic_DNA"/>
</dbReference>
<keyword evidence="5" id="KW-1185">Reference proteome</keyword>
<dbReference type="PANTHER" id="PTHR40940:SF1">
    <property type="entry name" value="PROTEIN BATD"/>
    <property type="match status" value="1"/>
</dbReference>
<evidence type="ECO:0000256" key="1">
    <source>
        <dbReference type="SAM" id="MobiDB-lite"/>
    </source>
</evidence>
<comment type="caution">
    <text evidence="4">The sequence shown here is derived from an EMBL/GenBank/DDBJ whole genome shotgun (WGS) entry which is preliminary data.</text>
</comment>
<gene>
    <name evidence="4" type="ORF">DES49_2207</name>
</gene>
<dbReference type="Proteomes" id="UP000295830">
    <property type="component" value="Unassembled WGS sequence"/>
</dbReference>
<feature type="transmembrane region" description="Helical" evidence="2">
    <location>
        <begin position="444"/>
        <end position="464"/>
    </location>
</feature>
<dbReference type="InterPro" id="IPR057699">
    <property type="entry name" value="DUF7939"/>
</dbReference>
<feature type="domain" description="DUF7939" evidence="3">
    <location>
        <begin position="483"/>
        <end position="568"/>
    </location>
</feature>
<proteinExistence type="predicted"/>
<protein>
    <submittedName>
        <fullName evidence="4">Oxygen tolerance protein BatD</fullName>
    </submittedName>
</protein>
<accession>A0A4R7JR37</accession>
<dbReference type="RefSeq" id="WP_133736465.1">
    <property type="nucleotide sequence ID" value="NZ_SOAX01000005.1"/>
</dbReference>